<comment type="caution">
    <text evidence="1">The sequence shown here is derived from an EMBL/GenBank/DDBJ whole genome shotgun (WGS) entry which is preliminary data.</text>
</comment>
<dbReference type="Proteomes" id="UP001596292">
    <property type="component" value="Unassembled WGS sequence"/>
</dbReference>
<accession>A0ABW2BUH8</accession>
<reference evidence="2" key="1">
    <citation type="journal article" date="2019" name="Int. J. Syst. Evol. Microbiol.">
        <title>The Global Catalogue of Microorganisms (GCM) 10K type strain sequencing project: providing services to taxonomists for standard genome sequencing and annotation.</title>
        <authorList>
            <consortium name="The Broad Institute Genomics Platform"/>
            <consortium name="The Broad Institute Genome Sequencing Center for Infectious Disease"/>
            <person name="Wu L."/>
            <person name="Ma J."/>
        </authorList>
    </citation>
    <scope>NUCLEOTIDE SEQUENCE [LARGE SCALE GENOMIC DNA]</scope>
    <source>
        <strain evidence="2">CCUG 48316</strain>
    </source>
</reference>
<evidence type="ECO:0000313" key="2">
    <source>
        <dbReference type="Proteomes" id="UP001596292"/>
    </source>
</evidence>
<evidence type="ECO:0000313" key="1">
    <source>
        <dbReference type="EMBL" id="MFC6792956.1"/>
    </source>
</evidence>
<sequence length="69" mass="7870">MSDRPRRWRGFASLNGPDGPLIWGTLRRTEDEARKAFERHNPMRPVVIVPVELRITGSAETLPTADEEN</sequence>
<protein>
    <recommendedName>
        <fullName evidence="3">SPOR domain-containing protein</fullName>
    </recommendedName>
</protein>
<name>A0ABW2BUH8_9HYPH</name>
<evidence type="ECO:0008006" key="3">
    <source>
        <dbReference type="Google" id="ProtNLM"/>
    </source>
</evidence>
<dbReference type="EMBL" id="JBHSWN010000004">
    <property type="protein sequence ID" value="MFC6792956.1"/>
    <property type="molecule type" value="Genomic_DNA"/>
</dbReference>
<organism evidence="1 2">
    <name type="scientific">Methylobacterium komagatae</name>
    <dbReference type="NCBI Taxonomy" id="374425"/>
    <lineage>
        <taxon>Bacteria</taxon>
        <taxon>Pseudomonadati</taxon>
        <taxon>Pseudomonadota</taxon>
        <taxon>Alphaproteobacteria</taxon>
        <taxon>Hyphomicrobiales</taxon>
        <taxon>Methylobacteriaceae</taxon>
        <taxon>Methylobacterium</taxon>
    </lineage>
</organism>
<dbReference type="RefSeq" id="WP_378975824.1">
    <property type="nucleotide sequence ID" value="NZ_JBHSWN010000004.1"/>
</dbReference>
<gene>
    <name evidence="1" type="ORF">ACFQE0_27400</name>
</gene>
<proteinExistence type="predicted"/>
<keyword evidence="2" id="KW-1185">Reference proteome</keyword>